<keyword evidence="4 7" id="KW-1133">Transmembrane helix</keyword>
<feature type="compositionally biased region" description="Basic and acidic residues" evidence="6">
    <location>
        <begin position="28"/>
        <end position="42"/>
    </location>
</feature>
<keyword evidence="9" id="KW-1185">Reference proteome</keyword>
<feature type="transmembrane region" description="Helical" evidence="7">
    <location>
        <begin position="828"/>
        <end position="847"/>
    </location>
</feature>
<accession>A0ABW8N444</accession>
<keyword evidence="3 7" id="KW-0812">Transmembrane</keyword>
<feature type="transmembrane region" description="Helical" evidence="7">
    <location>
        <begin position="177"/>
        <end position="203"/>
    </location>
</feature>
<dbReference type="Proteomes" id="UP001620520">
    <property type="component" value="Unassembled WGS sequence"/>
</dbReference>
<feature type="transmembrane region" description="Helical" evidence="7">
    <location>
        <begin position="411"/>
        <end position="436"/>
    </location>
</feature>
<dbReference type="PANTHER" id="PTHR30250">
    <property type="entry name" value="PST FAMILY PREDICTED COLANIC ACID TRANSPORTER"/>
    <property type="match status" value="1"/>
</dbReference>
<feature type="transmembrane region" description="Helical" evidence="7">
    <location>
        <begin position="119"/>
        <end position="137"/>
    </location>
</feature>
<evidence type="ECO:0000313" key="8">
    <source>
        <dbReference type="EMBL" id="MFK4638050.1"/>
    </source>
</evidence>
<feature type="transmembrane region" description="Helical" evidence="7">
    <location>
        <begin position="448"/>
        <end position="465"/>
    </location>
</feature>
<feature type="transmembrane region" description="Helical" evidence="7">
    <location>
        <begin position="326"/>
        <end position="347"/>
    </location>
</feature>
<dbReference type="EMBL" id="JBIYEW010000003">
    <property type="protein sequence ID" value="MFK4638050.1"/>
    <property type="molecule type" value="Genomic_DNA"/>
</dbReference>
<evidence type="ECO:0000256" key="1">
    <source>
        <dbReference type="ARBA" id="ARBA00004651"/>
    </source>
</evidence>
<feature type="transmembrane region" description="Helical" evidence="7">
    <location>
        <begin position="908"/>
        <end position="925"/>
    </location>
</feature>
<comment type="subcellular location">
    <subcellularLocation>
        <location evidence="1">Cell membrane</location>
        <topology evidence="1">Multi-pass membrane protein</topology>
    </subcellularLocation>
</comment>
<feature type="transmembrane region" description="Helical" evidence="7">
    <location>
        <begin position="282"/>
        <end position="305"/>
    </location>
</feature>
<feature type="transmembrane region" description="Helical" evidence="7">
    <location>
        <begin position="143"/>
        <end position="165"/>
    </location>
</feature>
<feature type="region of interest" description="Disordered" evidence="6">
    <location>
        <begin position="500"/>
        <end position="520"/>
    </location>
</feature>
<evidence type="ECO:0000256" key="2">
    <source>
        <dbReference type="ARBA" id="ARBA00022475"/>
    </source>
</evidence>
<feature type="transmembrane region" description="Helical" evidence="7">
    <location>
        <begin position="359"/>
        <end position="380"/>
    </location>
</feature>
<sequence length="1055" mass="112043">MANSSTPSADGSQRPSTIEVQDGPLARTRSERKDTAPEHDSKVARNSGFLAVSAGVVGAVSYACTLLMATMLETTEYTHFAAAAMILGVVGIVANALVPLPLSHVVAVHPEASEERRNGMAFSVYVSGLAGLAAAVVTGGVTLALATPALAAAVALAALAIFMANAPAGWLQGELRFTWYAVSTIGEVVLRFGFSLLVIWMAWGAGGAVLGFVAGCLAPLVIPWSFYRDLRWRPRVLLEKWRWAETSDIALVLCVVSVLVGVDVVVVGYLDGGSTAAAGFQALATIAKGPVYVAAGTALVAFPLLRIPGARTAEVLGASFASFGQLAVVAFAIIATAPPLLAGLVIPQKYHGSLGLLPWLAASGLGYAVLMVLSTILLAVRAYRRCQLGLACACFLVLGGLWVGWEVNAVAGMAVGAAIGAVAAGLVMAVLARPVLAAANSGKGTRRFVILATALILILAVAAHLQPLLWLAIAMISGVSVLAHQRGLLPRRNDFKLRRRQRAGTGRSAGAGRRRSSSRAHHGMAIFARHLPAWMNPAWMNPARMNPAWMNKALTRTWPAFTFIVVAAFGVRALGLERGFELWVDEMLYVRLGESVSNGEFPRLPDGPFFLHPPGYFMLEAIFIKFLGITGDIIDVTLHLRWLNSVMGAVTVGLGFLLVGRVATNAAAWLTAVLLAFEPFVLRNNSHAFLETSAMVPALAGMLVVVGTRVPENRLRWFLRLAASGLLFGYSILCKDFFFICTLAPVAAAVTWKKTLRGRDALVLSGFGLLPYGTYLVAVAASGHFSDWFWAKSNGLVRMSGVEKSTGFTAEGSPSLVSRLVEQSGHFGTSYLLLGLCPLVGLFLCFSHHPGRRLIGLVGVALGSAGVYSAAFGTFEEQYGYGVMVAGALCSVLAIVEFKERFAGTRKTLGVMSVLFVALTVMLGLRTELTPDDGFARANDWIQANLPADARVSVTNSTGQFAYMDDPRFGIWPSAPLMQQNGASYILTQSQPTSQGYGYANPTMLAWLKQHATPMITTPGPTNGETTIWFVDPAVLERAAMANIGEPSKSYGTER</sequence>
<feature type="compositionally biased region" description="Polar residues" evidence="6">
    <location>
        <begin position="1"/>
        <end position="19"/>
    </location>
</feature>
<feature type="transmembrane region" description="Helical" evidence="7">
    <location>
        <begin position="727"/>
        <end position="750"/>
    </location>
</feature>
<feature type="region of interest" description="Disordered" evidence="6">
    <location>
        <begin position="1"/>
        <end position="42"/>
    </location>
</feature>
<feature type="transmembrane region" description="Helical" evidence="7">
    <location>
        <begin position="209"/>
        <end position="227"/>
    </location>
</feature>
<feature type="transmembrane region" description="Helical" evidence="7">
    <location>
        <begin position="553"/>
        <end position="574"/>
    </location>
</feature>
<feature type="transmembrane region" description="Helical" evidence="7">
    <location>
        <begin position="640"/>
        <end position="660"/>
    </location>
</feature>
<feature type="transmembrane region" description="Helical" evidence="7">
    <location>
        <begin position="689"/>
        <end position="707"/>
    </location>
</feature>
<feature type="transmembrane region" description="Helical" evidence="7">
    <location>
        <begin position="666"/>
        <end position="682"/>
    </location>
</feature>
<keyword evidence="5 7" id="KW-0472">Membrane</keyword>
<evidence type="ECO:0000256" key="4">
    <source>
        <dbReference type="ARBA" id="ARBA00022989"/>
    </source>
</evidence>
<organism evidence="8 9">
    <name type="scientific">Paenarthrobacter histidinolovorans</name>
    <dbReference type="NCBI Taxonomy" id="43664"/>
    <lineage>
        <taxon>Bacteria</taxon>
        <taxon>Bacillati</taxon>
        <taxon>Actinomycetota</taxon>
        <taxon>Actinomycetes</taxon>
        <taxon>Micrococcales</taxon>
        <taxon>Micrococcaceae</taxon>
        <taxon>Paenarthrobacter</taxon>
    </lineage>
</organism>
<feature type="transmembrane region" description="Helical" evidence="7">
    <location>
        <begin position="854"/>
        <end position="873"/>
    </location>
</feature>
<feature type="transmembrane region" description="Helical" evidence="7">
    <location>
        <begin position="879"/>
        <end position="896"/>
    </location>
</feature>
<name>A0ABW8N444_9MICC</name>
<dbReference type="RefSeq" id="WP_404593723.1">
    <property type="nucleotide sequence ID" value="NZ_JBIYEW010000003.1"/>
</dbReference>
<dbReference type="InterPro" id="IPR050833">
    <property type="entry name" value="Poly_Biosynth_Transport"/>
</dbReference>
<protein>
    <submittedName>
        <fullName evidence="8">O-antigen/teichoic acid export membrane protein</fullName>
    </submittedName>
</protein>
<feature type="transmembrane region" description="Helical" evidence="7">
    <location>
        <begin position="49"/>
        <end position="71"/>
    </location>
</feature>
<dbReference type="PANTHER" id="PTHR30250:SF11">
    <property type="entry name" value="O-ANTIGEN TRANSPORTER-RELATED"/>
    <property type="match status" value="1"/>
</dbReference>
<feature type="transmembrane region" description="Helical" evidence="7">
    <location>
        <begin position="609"/>
        <end position="628"/>
    </location>
</feature>
<comment type="caution">
    <text evidence="8">The sequence shown here is derived from an EMBL/GenBank/DDBJ whole genome shotgun (WGS) entry which is preliminary data.</text>
</comment>
<evidence type="ECO:0000256" key="7">
    <source>
        <dbReference type="SAM" id="Phobius"/>
    </source>
</evidence>
<evidence type="ECO:0000256" key="3">
    <source>
        <dbReference type="ARBA" id="ARBA00022692"/>
    </source>
</evidence>
<keyword evidence="2" id="KW-1003">Cell membrane</keyword>
<evidence type="ECO:0000256" key="6">
    <source>
        <dbReference type="SAM" id="MobiDB-lite"/>
    </source>
</evidence>
<gene>
    <name evidence="8" type="ORF">ABIA52_000939</name>
</gene>
<feature type="transmembrane region" description="Helical" evidence="7">
    <location>
        <begin position="471"/>
        <end position="489"/>
    </location>
</feature>
<feature type="transmembrane region" description="Helical" evidence="7">
    <location>
        <begin position="387"/>
        <end position="405"/>
    </location>
</feature>
<proteinExistence type="predicted"/>
<feature type="transmembrane region" description="Helical" evidence="7">
    <location>
        <begin position="248"/>
        <end position="270"/>
    </location>
</feature>
<evidence type="ECO:0000313" key="9">
    <source>
        <dbReference type="Proteomes" id="UP001620520"/>
    </source>
</evidence>
<evidence type="ECO:0000256" key="5">
    <source>
        <dbReference type="ARBA" id="ARBA00023136"/>
    </source>
</evidence>
<feature type="transmembrane region" description="Helical" evidence="7">
    <location>
        <begin position="762"/>
        <end position="785"/>
    </location>
</feature>
<reference evidence="8 9" key="1">
    <citation type="submission" date="2024-10" db="EMBL/GenBank/DDBJ databases">
        <title>Novel secondary metabolite-producing bacteria for plant disease control.</title>
        <authorList>
            <person name="Chevrette M."/>
        </authorList>
    </citation>
    <scope>NUCLEOTIDE SEQUENCE [LARGE SCALE GENOMIC DNA]</scope>
    <source>
        <strain evidence="8 9">J30 TE3557</strain>
    </source>
</reference>
<feature type="transmembrane region" description="Helical" evidence="7">
    <location>
        <begin position="77"/>
        <end position="98"/>
    </location>
</feature>